<feature type="transmembrane region" description="Helical" evidence="1">
    <location>
        <begin position="6"/>
        <end position="25"/>
    </location>
</feature>
<organism evidence="2 3">
    <name type="scientific">Schaalia odontolytica</name>
    <dbReference type="NCBI Taxonomy" id="1660"/>
    <lineage>
        <taxon>Bacteria</taxon>
        <taxon>Bacillati</taxon>
        <taxon>Actinomycetota</taxon>
        <taxon>Actinomycetes</taxon>
        <taxon>Actinomycetales</taxon>
        <taxon>Actinomycetaceae</taxon>
        <taxon>Schaalia</taxon>
    </lineage>
</organism>
<keyword evidence="1" id="KW-0812">Transmembrane</keyword>
<protein>
    <submittedName>
        <fullName evidence="2">Sugar ABC transporter permease</fullName>
    </submittedName>
</protein>
<reference evidence="2 3" key="1">
    <citation type="submission" date="2019-11" db="EMBL/GenBank/DDBJ databases">
        <title>FDA dAtabase for Regulatory Grade micrObial Sequences (FDA-ARGOS): Supporting development and validation of Infectious Disease Dx tests.</title>
        <authorList>
            <person name="Stonesifer R."/>
            <person name="Tallon L."/>
            <person name="Sadzewicz L."/>
            <person name="Vavikolanu K."/>
            <person name="Mehta A."/>
            <person name="Aluvathingal J."/>
            <person name="Nadendla S."/>
            <person name="Myers T."/>
            <person name="Yan Y."/>
            <person name="Sichtig H."/>
        </authorList>
    </citation>
    <scope>NUCLEOTIDE SEQUENCE [LARGE SCALE GENOMIC DNA]</scope>
    <source>
        <strain evidence="2 3">FDAARGOS_732</strain>
    </source>
</reference>
<sequence length="69" mass="7241">MIAVIGGFVATCIGFSGFVVGLSGVTQRGASKKQRYASFWGVLLCLSLLAAIALFIYLVDAGVIDWIKG</sequence>
<dbReference type="EMBL" id="CP046315">
    <property type="protein sequence ID" value="QGS10085.1"/>
    <property type="molecule type" value="Genomic_DNA"/>
</dbReference>
<dbReference type="Proteomes" id="UP000424490">
    <property type="component" value="Chromosome"/>
</dbReference>
<feature type="transmembrane region" description="Helical" evidence="1">
    <location>
        <begin position="37"/>
        <end position="59"/>
    </location>
</feature>
<evidence type="ECO:0000256" key="1">
    <source>
        <dbReference type="SAM" id="Phobius"/>
    </source>
</evidence>
<gene>
    <name evidence="2" type="ORF">FOC40_00750</name>
</gene>
<name>A0A857A6K9_9ACTO</name>
<dbReference type="RefSeq" id="WP_003797012.1">
    <property type="nucleotide sequence ID" value="NZ_CP046315.1"/>
</dbReference>
<proteinExistence type="predicted"/>
<keyword evidence="1" id="KW-1133">Transmembrane helix</keyword>
<accession>A0A857A6K9</accession>
<evidence type="ECO:0000313" key="2">
    <source>
        <dbReference type="EMBL" id="QGS10085.1"/>
    </source>
</evidence>
<dbReference type="AlphaFoldDB" id="A0A857A6K9"/>
<evidence type="ECO:0000313" key="3">
    <source>
        <dbReference type="Proteomes" id="UP000424490"/>
    </source>
</evidence>
<keyword evidence="1" id="KW-0472">Membrane</keyword>